<dbReference type="Gene3D" id="3.40.50.620">
    <property type="entry name" value="HUPs"/>
    <property type="match status" value="1"/>
</dbReference>
<protein>
    <submittedName>
        <fullName evidence="2">Vancomycin permeability regulator SanA</fullName>
    </submittedName>
</protein>
<organism evidence="2 3">
    <name type="scientific">Aureibacter tunicatorum</name>
    <dbReference type="NCBI Taxonomy" id="866807"/>
    <lineage>
        <taxon>Bacteria</taxon>
        <taxon>Pseudomonadati</taxon>
        <taxon>Bacteroidota</taxon>
        <taxon>Cytophagia</taxon>
        <taxon>Cytophagales</taxon>
        <taxon>Persicobacteraceae</taxon>
        <taxon>Aureibacter</taxon>
    </lineage>
</organism>
<gene>
    <name evidence="2" type="ORF">HNQ88_003369</name>
</gene>
<dbReference type="InterPro" id="IPR003848">
    <property type="entry name" value="DUF218"/>
</dbReference>
<reference evidence="2" key="1">
    <citation type="submission" date="2023-07" db="EMBL/GenBank/DDBJ databases">
        <title>Genomic Encyclopedia of Type Strains, Phase IV (KMG-IV): sequencing the most valuable type-strain genomes for metagenomic binning, comparative biology and taxonomic classification.</title>
        <authorList>
            <person name="Goeker M."/>
        </authorList>
    </citation>
    <scope>NUCLEOTIDE SEQUENCE</scope>
    <source>
        <strain evidence="2">DSM 26174</strain>
    </source>
</reference>
<dbReference type="CDD" id="cd06259">
    <property type="entry name" value="YdcF-like"/>
    <property type="match status" value="1"/>
</dbReference>
<dbReference type="PANTHER" id="PTHR30336:SF20">
    <property type="entry name" value="DUF218 DOMAIN-CONTAINING PROTEIN"/>
    <property type="match status" value="1"/>
</dbReference>
<dbReference type="EMBL" id="JAVDQD010000004">
    <property type="protein sequence ID" value="MDR6240303.1"/>
    <property type="molecule type" value="Genomic_DNA"/>
</dbReference>
<keyword evidence="3" id="KW-1185">Reference proteome</keyword>
<name>A0AAE3XPH0_9BACT</name>
<dbReference type="InterPro" id="IPR014729">
    <property type="entry name" value="Rossmann-like_a/b/a_fold"/>
</dbReference>
<comment type="caution">
    <text evidence="2">The sequence shown here is derived from an EMBL/GenBank/DDBJ whole genome shotgun (WGS) entry which is preliminary data.</text>
</comment>
<evidence type="ECO:0000259" key="1">
    <source>
        <dbReference type="Pfam" id="PF02698"/>
    </source>
</evidence>
<evidence type="ECO:0000313" key="2">
    <source>
        <dbReference type="EMBL" id="MDR6240303.1"/>
    </source>
</evidence>
<dbReference type="RefSeq" id="WP_309940200.1">
    <property type="nucleotide sequence ID" value="NZ_AP025305.1"/>
</dbReference>
<dbReference type="Proteomes" id="UP001185092">
    <property type="component" value="Unassembled WGS sequence"/>
</dbReference>
<sequence>MKKLVQIIFLLSFLWFVIHEITIIYDGLSDNHASSDFAVVLGNKVNVDGTLSDRLKARVDKSLELYKSSKVEKIFVSGGFGKEGHYEGSKMAEYLIQQGVPKSDVLVDNEGNNTQLTADNFASRVGTSNSVIVVSQFYHISRIKLAFRKSGIHSVGSSHADFFETRDMFSLFREFFAYYKYLLK</sequence>
<evidence type="ECO:0000313" key="3">
    <source>
        <dbReference type="Proteomes" id="UP001185092"/>
    </source>
</evidence>
<dbReference type="InterPro" id="IPR051599">
    <property type="entry name" value="Cell_Envelope_Assoc"/>
</dbReference>
<feature type="domain" description="DUF218" evidence="1">
    <location>
        <begin position="36"/>
        <end position="162"/>
    </location>
</feature>
<dbReference type="Pfam" id="PF02698">
    <property type="entry name" value="DUF218"/>
    <property type="match status" value="1"/>
</dbReference>
<accession>A0AAE3XPH0</accession>
<dbReference type="AlphaFoldDB" id="A0AAE3XPH0"/>
<dbReference type="GO" id="GO:0005886">
    <property type="term" value="C:plasma membrane"/>
    <property type="evidence" value="ECO:0007669"/>
    <property type="project" value="TreeGrafter"/>
</dbReference>
<dbReference type="PANTHER" id="PTHR30336">
    <property type="entry name" value="INNER MEMBRANE PROTEIN, PROBABLE PERMEASE"/>
    <property type="match status" value="1"/>
</dbReference>
<proteinExistence type="predicted"/>